<gene>
    <name evidence="1" type="ORF">PR048_029666</name>
</gene>
<evidence type="ECO:0000313" key="1">
    <source>
        <dbReference type="EMBL" id="KAJ8870643.1"/>
    </source>
</evidence>
<dbReference type="Proteomes" id="UP001159363">
    <property type="component" value="Chromosome 12"/>
</dbReference>
<organism evidence="1 2">
    <name type="scientific">Dryococelus australis</name>
    <dbReference type="NCBI Taxonomy" id="614101"/>
    <lineage>
        <taxon>Eukaryota</taxon>
        <taxon>Metazoa</taxon>
        <taxon>Ecdysozoa</taxon>
        <taxon>Arthropoda</taxon>
        <taxon>Hexapoda</taxon>
        <taxon>Insecta</taxon>
        <taxon>Pterygota</taxon>
        <taxon>Neoptera</taxon>
        <taxon>Polyneoptera</taxon>
        <taxon>Phasmatodea</taxon>
        <taxon>Verophasmatodea</taxon>
        <taxon>Anareolatae</taxon>
        <taxon>Phasmatidae</taxon>
        <taxon>Eurycanthinae</taxon>
        <taxon>Dryococelus</taxon>
    </lineage>
</organism>
<name>A0ABQ9GG20_9NEOP</name>
<protein>
    <submittedName>
        <fullName evidence="1">Uncharacterized protein</fullName>
    </submittedName>
</protein>
<dbReference type="EMBL" id="JARBHB010000013">
    <property type="protein sequence ID" value="KAJ8870643.1"/>
    <property type="molecule type" value="Genomic_DNA"/>
</dbReference>
<proteinExistence type="predicted"/>
<comment type="caution">
    <text evidence="1">The sequence shown here is derived from an EMBL/GenBank/DDBJ whole genome shotgun (WGS) entry which is preliminary data.</text>
</comment>
<reference evidence="1 2" key="1">
    <citation type="submission" date="2023-02" db="EMBL/GenBank/DDBJ databases">
        <title>LHISI_Scaffold_Assembly.</title>
        <authorList>
            <person name="Stuart O.P."/>
            <person name="Cleave R."/>
            <person name="Magrath M.J.L."/>
            <person name="Mikheyev A.S."/>
        </authorList>
    </citation>
    <scope>NUCLEOTIDE SEQUENCE [LARGE SCALE GENOMIC DNA]</scope>
    <source>
        <strain evidence="1">Daus_M_001</strain>
        <tissue evidence="1">Leg muscle</tissue>
    </source>
</reference>
<evidence type="ECO:0000313" key="2">
    <source>
        <dbReference type="Proteomes" id="UP001159363"/>
    </source>
</evidence>
<accession>A0ABQ9GG20</accession>
<keyword evidence="2" id="KW-1185">Reference proteome</keyword>
<sequence>MALVGGAFFRGSPVSPASSFRRRFISTSITTIGSRDLAVKSRPNLFTHSRKIPCYLVWCETGATANGLLTDAGMHKGLWSLDRLESKHLCFCIVFVIGLQFVRGYPERLWTNSKQLRKGWSSHVQPSQKCKWVRTAAEASKQMAPTLRCIGRERAERFLTCTSVQRRGLQARGEESRTGTIRRVWTGNSYVLVEGCCLALNSSSLRRTGLRAGSLPDFRTWESCLTMPLVGGFSRGSPVSPALSFRRSTIPLFTLIGSQDLDTPNTCTLVTFAIGSQFIRHALDDSEPIGNTQRVPHCQVWSNIGYSLKQQPMNKHLRPESTQDCRIYPTGSKMAYGKIISAPSQQLVVASIKHKCTKHPWRDVDPCRLDSYPQLPQQDLGCGWTFASTPH</sequence>